<name>A0A1C7M7Q6_GRIFR</name>
<organism evidence="1 2">
    <name type="scientific">Grifola frondosa</name>
    <name type="common">Maitake</name>
    <name type="synonym">Polyporus frondosus</name>
    <dbReference type="NCBI Taxonomy" id="5627"/>
    <lineage>
        <taxon>Eukaryota</taxon>
        <taxon>Fungi</taxon>
        <taxon>Dikarya</taxon>
        <taxon>Basidiomycota</taxon>
        <taxon>Agaricomycotina</taxon>
        <taxon>Agaricomycetes</taxon>
        <taxon>Polyporales</taxon>
        <taxon>Grifolaceae</taxon>
        <taxon>Grifola</taxon>
    </lineage>
</organism>
<protein>
    <submittedName>
        <fullName evidence="1">Uncharacterized protein</fullName>
    </submittedName>
</protein>
<evidence type="ECO:0000313" key="2">
    <source>
        <dbReference type="Proteomes" id="UP000092993"/>
    </source>
</evidence>
<accession>A0A1C7M7Q6</accession>
<dbReference type="EMBL" id="LUGG01000007">
    <property type="protein sequence ID" value="OBZ72858.1"/>
    <property type="molecule type" value="Genomic_DNA"/>
</dbReference>
<sequence length="68" mass="7779">MARSEIQTAFTIPPEGGESDVFDKYYIEEQISRSDSISYEIGWGLRRRYRLVSFSLGYLIIESIGPAL</sequence>
<proteinExistence type="predicted"/>
<dbReference type="Proteomes" id="UP000092993">
    <property type="component" value="Unassembled WGS sequence"/>
</dbReference>
<dbReference type="AlphaFoldDB" id="A0A1C7M7Q6"/>
<comment type="caution">
    <text evidence="1">The sequence shown here is derived from an EMBL/GenBank/DDBJ whole genome shotgun (WGS) entry which is preliminary data.</text>
</comment>
<keyword evidence="2" id="KW-1185">Reference proteome</keyword>
<reference evidence="1 2" key="1">
    <citation type="submission" date="2016-03" db="EMBL/GenBank/DDBJ databases">
        <title>Whole genome sequencing of Grifola frondosa 9006-11.</title>
        <authorList>
            <person name="Min B."/>
            <person name="Park H."/>
            <person name="Kim J.-G."/>
            <person name="Cho H."/>
            <person name="Oh Y.-L."/>
            <person name="Kong W.-S."/>
            <person name="Choi I.-G."/>
        </authorList>
    </citation>
    <scope>NUCLEOTIDE SEQUENCE [LARGE SCALE GENOMIC DNA]</scope>
    <source>
        <strain evidence="1 2">9006-11</strain>
    </source>
</reference>
<evidence type="ECO:0000313" key="1">
    <source>
        <dbReference type="EMBL" id="OBZ72858.1"/>
    </source>
</evidence>
<gene>
    <name evidence="1" type="ORF">A0H81_06842</name>
</gene>